<reference evidence="5" key="1">
    <citation type="submission" date="2021-03" db="EMBL/GenBank/DDBJ databases">
        <authorList>
            <person name="Bekaert M."/>
        </authorList>
    </citation>
    <scope>NUCLEOTIDE SEQUENCE</scope>
</reference>
<keyword evidence="6" id="KW-1185">Reference proteome</keyword>
<evidence type="ECO:0000313" key="5">
    <source>
        <dbReference type="EMBL" id="CAG2252811.1"/>
    </source>
</evidence>
<proteinExistence type="predicted"/>
<keyword evidence="2" id="KW-1015">Disulfide bond</keyword>
<comment type="caution">
    <text evidence="5">The sequence shown here is derived from an EMBL/GenBank/DDBJ whole genome shotgun (WGS) entry which is preliminary data.</text>
</comment>
<evidence type="ECO:0000256" key="2">
    <source>
        <dbReference type="ARBA" id="ARBA00023157"/>
    </source>
</evidence>
<evidence type="ECO:0000256" key="1">
    <source>
        <dbReference type="ARBA" id="ARBA00022729"/>
    </source>
</evidence>
<evidence type="ECO:0000259" key="4">
    <source>
        <dbReference type="Pfam" id="PF23283"/>
    </source>
</evidence>
<dbReference type="Proteomes" id="UP000683360">
    <property type="component" value="Unassembled WGS sequence"/>
</dbReference>
<evidence type="ECO:0000256" key="3">
    <source>
        <dbReference type="SAM" id="SignalP"/>
    </source>
</evidence>
<dbReference type="EMBL" id="CAJPWZ010003133">
    <property type="protein sequence ID" value="CAG2252811.1"/>
    <property type="molecule type" value="Genomic_DNA"/>
</dbReference>
<feature type="chain" id="PRO_5035858229" description="UMOD/GP2/OIT3-like D8C domain-containing protein" evidence="3">
    <location>
        <begin position="21"/>
        <end position="174"/>
    </location>
</feature>
<gene>
    <name evidence="5" type="ORF">MEDL_64384</name>
</gene>
<dbReference type="InterPro" id="IPR057774">
    <property type="entry name" value="D8C_UMOD/GP2/OIT3-like"/>
</dbReference>
<evidence type="ECO:0000313" key="6">
    <source>
        <dbReference type="Proteomes" id="UP000683360"/>
    </source>
</evidence>
<dbReference type="Pfam" id="PF23283">
    <property type="entry name" value="D8C_UMOD"/>
    <property type="match status" value="1"/>
</dbReference>
<organism evidence="5 6">
    <name type="scientific">Mytilus edulis</name>
    <name type="common">Blue mussel</name>
    <dbReference type="NCBI Taxonomy" id="6550"/>
    <lineage>
        <taxon>Eukaryota</taxon>
        <taxon>Metazoa</taxon>
        <taxon>Spiralia</taxon>
        <taxon>Lophotrochozoa</taxon>
        <taxon>Mollusca</taxon>
        <taxon>Bivalvia</taxon>
        <taxon>Autobranchia</taxon>
        <taxon>Pteriomorphia</taxon>
        <taxon>Mytilida</taxon>
        <taxon>Mytiloidea</taxon>
        <taxon>Mytilidae</taxon>
        <taxon>Mytilinae</taxon>
        <taxon>Mytilus</taxon>
    </lineage>
</organism>
<keyword evidence="1 3" id="KW-0732">Signal</keyword>
<feature type="domain" description="UMOD/GP2/OIT3-like D8C" evidence="4">
    <location>
        <begin position="70"/>
        <end position="146"/>
    </location>
</feature>
<dbReference type="AlphaFoldDB" id="A0A8S3VD33"/>
<dbReference type="OrthoDB" id="10043005at2759"/>
<name>A0A8S3VD33_MYTED</name>
<feature type="signal peptide" evidence="3">
    <location>
        <begin position="1"/>
        <end position="20"/>
    </location>
</feature>
<accession>A0A8S3VD33</accession>
<sequence>MIIARFGLLIIISALEIAHSQPGPCDDLNKVVIGDEKRMYTYIHNYTTENPFSDDRLVRQWYKINQTIGDQMVQTSPGAFSCGTWYPIWLNGNLSSIPGEVFVRNVCLQSFSNECDQTWAINIIYCCDGSFIYELTPSPFIDSGYCFGLQEPYQFPGAFSQCQKDSGKVVVDFK</sequence>
<protein>
    <recommendedName>
        <fullName evidence="4">UMOD/GP2/OIT3-like D8C domain-containing protein</fullName>
    </recommendedName>
</protein>